<protein>
    <submittedName>
        <fullName evidence="5">2-polyprenyl-6-methoxyphenol hydroxylase-like FAD-dependent oxidoreductase</fullName>
    </submittedName>
</protein>
<dbReference type="SUPFAM" id="SSF51905">
    <property type="entry name" value="FAD/NAD(P)-binding domain"/>
    <property type="match status" value="1"/>
</dbReference>
<evidence type="ECO:0000256" key="2">
    <source>
        <dbReference type="ARBA" id="ARBA00022630"/>
    </source>
</evidence>
<keyword evidence="3" id="KW-0274">FAD</keyword>
<evidence type="ECO:0000313" key="5">
    <source>
        <dbReference type="EMBL" id="TQL97042.1"/>
    </source>
</evidence>
<evidence type="ECO:0000256" key="1">
    <source>
        <dbReference type="ARBA" id="ARBA00001974"/>
    </source>
</evidence>
<dbReference type="GO" id="GO:0071949">
    <property type="term" value="F:FAD binding"/>
    <property type="evidence" value="ECO:0007669"/>
    <property type="project" value="InterPro"/>
</dbReference>
<dbReference type="PRINTS" id="PR00420">
    <property type="entry name" value="RNGMNOXGNASE"/>
</dbReference>
<dbReference type="InterPro" id="IPR002938">
    <property type="entry name" value="FAD-bd"/>
</dbReference>
<proteinExistence type="predicted"/>
<evidence type="ECO:0000259" key="4">
    <source>
        <dbReference type="Pfam" id="PF01494"/>
    </source>
</evidence>
<dbReference type="OrthoDB" id="8670884at2"/>
<comment type="cofactor">
    <cofactor evidence="1">
        <name>FAD</name>
        <dbReference type="ChEBI" id="CHEBI:57692"/>
    </cofactor>
</comment>
<dbReference type="GO" id="GO:0016709">
    <property type="term" value="F:oxidoreductase activity, acting on paired donors, with incorporation or reduction of molecular oxygen, NAD(P)H as one donor, and incorporation of one atom of oxygen"/>
    <property type="evidence" value="ECO:0007669"/>
    <property type="project" value="UniProtKB-ARBA"/>
</dbReference>
<name>A0A543CIW1_9ACTN</name>
<dbReference type="Pfam" id="PF21274">
    <property type="entry name" value="Rng_hyd_C"/>
    <property type="match status" value="1"/>
</dbReference>
<feature type="domain" description="FAD-binding" evidence="4">
    <location>
        <begin position="3"/>
        <end position="322"/>
    </location>
</feature>
<reference evidence="5 6" key="1">
    <citation type="submission" date="2019-06" db="EMBL/GenBank/DDBJ databases">
        <title>Sequencing the genomes of 1000 actinobacteria strains.</title>
        <authorList>
            <person name="Klenk H.-P."/>
        </authorList>
    </citation>
    <scope>NUCLEOTIDE SEQUENCE [LARGE SCALE GENOMIC DNA]</scope>
    <source>
        <strain evidence="5 6">DSM 102200</strain>
    </source>
</reference>
<dbReference type="RefSeq" id="WP_141955820.1">
    <property type="nucleotide sequence ID" value="NZ_VFOZ01000001.1"/>
</dbReference>
<comment type="caution">
    <text evidence="5">The sequence shown here is derived from an EMBL/GenBank/DDBJ whole genome shotgun (WGS) entry which is preliminary data.</text>
</comment>
<dbReference type="AlphaFoldDB" id="A0A543CIW1"/>
<organism evidence="5 6">
    <name type="scientific">Actinoallomurus bryophytorum</name>
    <dbReference type="NCBI Taxonomy" id="1490222"/>
    <lineage>
        <taxon>Bacteria</taxon>
        <taxon>Bacillati</taxon>
        <taxon>Actinomycetota</taxon>
        <taxon>Actinomycetes</taxon>
        <taxon>Streptosporangiales</taxon>
        <taxon>Thermomonosporaceae</taxon>
        <taxon>Actinoallomurus</taxon>
    </lineage>
</organism>
<dbReference type="InterPro" id="IPR050641">
    <property type="entry name" value="RIFMO-like"/>
</dbReference>
<dbReference type="Pfam" id="PF01494">
    <property type="entry name" value="FAD_binding_3"/>
    <property type="match status" value="1"/>
</dbReference>
<dbReference type="Proteomes" id="UP000316096">
    <property type="component" value="Unassembled WGS sequence"/>
</dbReference>
<keyword evidence="6" id="KW-1185">Reference proteome</keyword>
<gene>
    <name evidence="5" type="ORF">FB559_2615</name>
</gene>
<accession>A0A543CIW1</accession>
<dbReference type="PANTHER" id="PTHR43004">
    <property type="entry name" value="TRK SYSTEM POTASSIUM UPTAKE PROTEIN"/>
    <property type="match status" value="1"/>
</dbReference>
<dbReference type="InterPro" id="IPR036188">
    <property type="entry name" value="FAD/NAD-bd_sf"/>
</dbReference>
<evidence type="ECO:0000256" key="3">
    <source>
        <dbReference type="ARBA" id="ARBA00022827"/>
    </source>
</evidence>
<sequence length="458" mass="49737">MIADVIVVGAGPTGLMLANELALAGVSTVVLDRLPERTGQSKALNLQPRSAQILDLRGMLNPLLEQAVDTIPAGHFAGIPLDYTPWNERQIGIPQARIENYLEDRLTERGVPVLRGHEVTDVEQDEQGVTLKAGQTFHGRYLVACDGGRSTIRKLLEVPFPGRDGRMSALVADVTLTQERSSEWRLPSFDRPGGGGMVDVLPLQNGVYRALIAGPEQQTIDRDAPITLDEVRHAVPDVREIRWASRFTDASRQVERYRYGRVLFAGDAAHIHTPTGGQGLNLGLQDAFNLGWKLAAALHGNTTVLDTYHDERHPAGAAVLANTRAQGVLLIPDDDIAALRDILSDLLRIPEANRHLAGLISGLDIHYDLPGEHPLVGHRMPHLDSSVLHSGRPVVLELGDVPRHGGVQHPRGDIDVDTLLVRPDGYVGWVDDGFETLDTALTRWGAPQGKARGSGAGR</sequence>
<dbReference type="Gene3D" id="3.50.50.60">
    <property type="entry name" value="FAD/NAD(P)-binding domain"/>
    <property type="match status" value="2"/>
</dbReference>
<dbReference type="EMBL" id="VFOZ01000001">
    <property type="protein sequence ID" value="TQL97042.1"/>
    <property type="molecule type" value="Genomic_DNA"/>
</dbReference>
<keyword evidence="2" id="KW-0285">Flavoprotein</keyword>
<dbReference type="Gene3D" id="3.40.30.120">
    <property type="match status" value="1"/>
</dbReference>
<evidence type="ECO:0000313" key="6">
    <source>
        <dbReference type="Proteomes" id="UP000316096"/>
    </source>
</evidence>
<dbReference type="PANTHER" id="PTHR43004:SF19">
    <property type="entry name" value="BINDING MONOOXYGENASE, PUTATIVE (JCVI)-RELATED"/>
    <property type="match status" value="1"/>
</dbReference>